<dbReference type="EMBL" id="DACTUL010000026">
    <property type="protein sequence ID" value="HAT6345320.1"/>
    <property type="molecule type" value="Genomic_DNA"/>
</dbReference>
<dbReference type="InterPro" id="IPR006944">
    <property type="entry name" value="Phage/GTA_portal"/>
</dbReference>
<evidence type="ECO:0000313" key="2">
    <source>
        <dbReference type="EMBL" id="HAT6345320.1"/>
    </source>
</evidence>
<dbReference type="Proteomes" id="UP000859505">
    <property type="component" value="Unassembled WGS sequence"/>
</dbReference>
<dbReference type="AlphaFoldDB" id="A0AAD3YKM2"/>
<accession>A0AAD3YKM2</accession>
<gene>
    <name evidence="2" type="ORF">JAJ28_003086</name>
</gene>
<proteinExistence type="predicted"/>
<name>A0AAD3YKM2_AERHY</name>
<organism evidence="2 3">
    <name type="scientific">Aeromonas hydrophila</name>
    <dbReference type="NCBI Taxonomy" id="644"/>
    <lineage>
        <taxon>Bacteria</taxon>
        <taxon>Pseudomonadati</taxon>
        <taxon>Pseudomonadota</taxon>
        <taxon>Gammaproteobacteria</taxon>
        <taxon>Aeromonadales</taxon>
        <taxon>Aeromonadaceae</taxon>
        <taxon>Aeromonas</taxon>
    </lineage>
</organism>
<dbReference type="Pfam" id="PF04860">
    <property type="entry name" value="Phage_portal"/>
    <property type="match status" value="1"/>
</dbReference>
<evidence type="ECO:0000313" key="3">
    <source>
        <dbReference type="Proteomes" id="UP000859505"/>
    </source>
</evidence>
<evidence type="ECO:0000256" key="1">
    <source>
        <dbReference type="SAM" id="MobiDB-lite"/>
    </source>
</evidence>
<sequence>MFKHKKNKNNTSPHHKGLSSNQIFHGLSLPEWAKGNNPALQEPTVLACLNLINRNIMSMPLSCKYQGKYYNRFSQSLNDTMRTILIKPNENETPMQLVSAIVSELVLNNECYIQVKRGNSSGHVREIQILSGVSRQIQTNGKWRYIGLDNSGIEVKQNEVHYLTVVRTGVQTLNVLQQLNSVIELSKTTLRHADNFYNAAPINSGFILSPNTIDDEDFQRIRESVNIQSQQGGYGILDNGLTFSGSTGFNYKDAMSYETRKQLQQDIVAVMGVPAQLLGFEWAGNTDIATLRSSFLSNTINPIVTVIEEFFNTALWSFGIEVDFTEENLLNADYIQQAQTKMDQYKLGLISKNEARLGLTELSPEQGGNDFVIDSNNLTIGAAGSKPNIEQ</sequence>
<comment type="caution">
    <text evidence="2">The sequence shown here is derived from an EMBL/GenBank/DDBJ whole genome shotgun (WGS) entry which is preliminary data.</text>
</comment>
<protein>
    <submittedName>
        <fullName evidence="2">Phage portal protein</fullName>
    </submittedName>
</protein>
<feature type="compositionally biased region" description="Basic residues" evidence="1">
    <location>
        <begin position="1"/>
        <end position="17"/>
    </location>
</feature>
<reference evidence="2" key="1">
    <citation type="journal article" date="2018" name="Genome Biol.">
        <title>SKESA: strategic k-mer extension for scrupulous assemblies.</title>
        <authorList>
            <person name="Souvorov A."/>
            <person name="Agarwala R."/>
            <person name="Lipman D.J."/>
        </authorList>
    </citation>
    <scope>NUCLEOTIDE SEQUENCE</scope>
    <source>
        <strain evidence="2">OLC2673_Aeromonas</strain>
    </source>
</reference>
<feature type="region of interest" description="Disordered" evidence="1">
    <location>
        <begin position="1"/>
        <end position="21"/>
    </location>
</feature>
<reference evidence="2" key="2">
    <citation type="submission" date="2020-01" db="EMBL/GenBank/DDBJ databases">
        <authorList>
            <consortium name="NCBI Pathogen Detection Project"/>
        </authorList>
    </citation>
    <scope>NUCLEOTIDE SEQUENCE</scope>
    <source>
        <strain evidence="2">OLC2673_Aeromonas</strain>
    </source>
</reference>